<evidence type="ECO:0000313" key="2">
    <source>
        <dbReference type="EMBL" id="MCT2583323.1"/>
    </source>
</evidence>
<evidence type="ECO:0000259" key="1">
    <source>
        <dbReference type="Pfam" id="PF12146"/>
    </source>
</evidence>
<sequence>MTDPSLRVFGARDARAVVLVLHGGQETSTAPAHRFRPAYLRMLPFARDLAWTGRAGRVAALALRNRVRGWNGPAMDPVADARWALAEIARRHPGVPVVLVGHSMGGRVALRVADDPAVTGVCALAPWTPPEEPVAQLAGRTVLIAHGDRDRITDPRLSLDYAARVKRVTGAVCRFDVRGETHAMLRRAREWRLLVRRFSLGVLGVTDLDEDIASALAKPPPGGLTVPL</sequence>
<dbReference type="Gene3D" id="3.40.50.1820">
    <property type="entry name" value="alpha/beta hydrolase"/>
    <property type="match status" value="1"/>
</dbReference>
<dbReference type="SUPFAM" id="SSF53474">
    <property type="entry name" value="alpha/beta-Hydrolases"/>
    <property type="match status" value="1"/>
</dbReference>
<organism evidence="2 3">
    <name type="scientific">Actinophytocola gossypii</name>
    <dbReference type="NCBI Taxonomy" id="2812003"/>
    <lineage>
        <taxon>Bacteria</taxon>
        <taxon>Bacillati</taxon>
        <taxon>Actinomycetota</taxon>
        <taxon>Actinomycetes</taxon>
        <taxon>Pseudonocardiales</taxon>
        <taxon>Pseudonocardiaceae</taxon>
    </lineage>
</organism>
<dbReference type="EMBL" id="JAFFZE010000009">
    <property type="protein sequence ID" value="MCT2583323.1"/>
    <property type="molecule type" value="Genomic_DNA"/>
</dbReference>
<dbReference type="InterPro" id="IPR029058">
    <property type="entry name" value="AB_hydrolase_fold"/>
</dbReference>
<dbReference type="Proteomes" id="UP001156441">
    <property type="component" value="Unassembled WGS sequence"/>
</dbReference>
<reference evidence="2 3" key="1">
    <citation type="submission" date="2021-02" db="EMBL/GenBank/DDBJ databases">
        <title>Actinophytocola xerophila sp. nov., isolated from soil of cotton cropping field.</title>
        <authorList>
            <person name="Huang R."/>
            <person name="Chen X."/>
            <person name="Ge X."/>
            <person name="Liu W."/>
        </authorList>
    </citation>
    <scope>NUCLEOTIDE SEQUENCE [LARGE SCALE GENOMIC DNA]</scope>
    <source>
        <strain evidence="2 3">S1-96</strain>
    </source>
</reference>
<gene>
    <name evidence="2" type="ORF">JT362_09365</name>
</gene>
<comment type="caution">
    <text evidence="2">The sequence shown here is derived from an EMBL/GenBank/DDBJ whole genome shotgun (WGS) entry which is preliminary data.</text>
</comment>
<protein>
    <submittedName>
        <fullName evidence="2">Alpha/beta fold hydrolase</fullName>
    </submittedName>
</protein>
<evidence type="ECO:0000313" key="3">
    <source>
        <dbReference type="Proteomes" id="UP001156441"/>
    </source>
</evidence>
<dbReference type="RefSeq" id="WP_260190693.1">
    <property type="nucleotide sequence ID" value="NZ_JAFFZE010000009.1"/>
</dbReference>
<name>A0ABT2J6B2_9PSEU</name>
<keyword evidence="2" id="KW-0378">Hydrolase</keyword>
<dbReference type="GO" id="GO:0016787">
    <property type="term" value="F:hydrolase activity"/>
    <property type="evidence" value="ECO:0007669"/>
    <property type="project" value="UniProtKB-KW"/>
</dbReference>
<proteinExistence type="predicted"/>
<dbReference type="Pfam" id="PF12146">
    <property type="entry name" value="Hydrolase_4"/>
    <property type="match status" value="1"/>
</dbReference>
<feature type="domain" description="Serine aminopeptidase S33" evidence="1">
    <location>
        <begin position="13"/>
        <end position="134"/>
    </location>
</feature>
<accession>A0ABT2J6B2</accession>
<dbReference type="InterPro" id="IPR022742">
    <property type="entry name" value="Hydrolase_4"/>
</dbReference>
<keyword evidence="3" id="KW-1185">Reference proteome</keyword>